<dbReference type="GO" id="GO:0071281">
    <property type="term" value="P:cellular response to iron ion"/>
    <property type="evidence" value="ECO:0007669"/>
    <property type="project" value="TreeGrafter"/>
</dbReference>
<dbReference type="AlphaFoldDB" id="A0A9D9HJC1"/>
<sequence length="404" mass="44445">MDHNGYFSYARYVDVSLCGDSTAAVVTFSPYDGSADTVYVRIPVRDVVCMSSGYAACLDALDCGSVISAVSGAGYITDTLLRERFCMTKSGKACGRWIDNEAFSGGSPGNSSVDGGAGDPSLKPLYDVGYGPSLDLERLLVLSPDLVAAYTVSPSDIRYMDRLSEEGIPVICLYDHYEDHPLARAEYLRLFGLLAGRKETADSLFNAVSRRYLSLSEKVREITGAGEYQLGSDDNMDEQEAFEATRKSCSRKVLLNAPYGDAWYIPGEDNYFSQLIRDAGGEVLGSRHGSRESSVITQEKAFLLAKEADYWLNPGWCRTKSDILSAVTVSKFMDLDGIGIYNNIRRTTPEGGNDFWESGAVRPDLILEDLVMILHPDMADTLCVSSADRKQPMDGRLYYFIHVE</sequence>
<dbReference type="PANTHER" id="PTHR30535:SF34">
    <property type="entry name" value="MOLYBDATE-BINDING PROTEIN MOLA"/>
    <property type="match status" value="1"/>
</dbReference>
<reference evidence="1" key="1">
    <citation type="submission" date="2020-10" db="EMBL/GenBank/DDBJ databases">
        <authorList>
            <person name="Gilroy R."/>
        </authorList>
    </citation>
    <scope>NUCLEOTIDE SEQUENCE</scope>
    <source>
        <strain evidence="1">B1-3475</strain>
    </source>
</reference>
<dbReference type="SUPFAM" id="SSF53807">
    <property type="entry name" value="Helical backbone' metal receptor"/>
    <property type="match status" value="1"/>
</dbReference>
<evidence type="ECO:0000313" key="2">
    <source>
        <dbReference type="Proteomes" id="UP000823617"/>
    </source>
</evidence>
<organism evidence="1 2">
    <name type="scientific">Candidatus Cryptobacteroides intestinigallinarum</name>
    <dbReference type="NCBI Taxonomy" id="2840767"/>
    <lineage>
        <taxon>Bacteria</taxon>
        <taxon>Pseudomonadati</taxon>
        <taxon>Bacteroidota</taxon>
        <taxon>Bacteroidia</taxon>
        <taxon>Bacteroidales</taxon>
        <taxon>Candidatus Cryptobacteroides</taxon>
    </lineage>
</organism>
<comment type="caution">
    <text evidence="1">The sequence shown here is derived from an EMBL/GenBank/DDBJ whole genome shotgun (WGS) entry which is preliminary data.</text>
</comment>
<evidence type="ECO:0000313" key="1">
    <source>
        <dbReference type="EMBL" id="MBO8454905.1"/>
    </source>
</evidence>
<protein>
    <submittedName>
        <fullName evidence="1">ABC transporter substrate-binding protein</fullName>
    </submittedName>
</protein>
<proteinExistence type="predicted"/>
<dbReference type="InterPro" id="IPR050902">
    <property type="entry name" value="ABC_Transporter_SBP"/>
</dbReference>
<gene>
    <name evidence="1" type="ORF">IAC08_00670</name>
</gene>
<dbReference type="Proteomes" id="UP000823617">
    <property type="component" value="Unassembled WGS sequence"/>
</dbReference>
<dbReference type="PANTHER" id="PTHR30535">
    <property type="entry name" value="VITAMIN B12-BINDING PROTEIN"/>
    <property type="match status" value="1"/>
</dbReference>
<accession>A0A9D9HJC1</accession>
<dbReference type="EMBL" id="JADIMK010000007">
    <property type="protein sequence ID" value="MBO8454905.1"/>
    <property type="molecule type" value="Genomic_DNA"/>
</dbReference>
<dbReference type="Gene3D" id="3.40.50.1980">
    <property type="entry name" value="Nitrogenase molybdenum iron protein domain"/>
    <property type="match status" value="2"/>
</dbReference>
<name>A0A9D9HJC1_9BACT</name>
<reference evidence="1" key="2">
    <citation type="journal article" date="2021" name="PeerJ">
        <title>Extensive microbial diversity within the chicken gut microbiome revealed by metagenomics and culture.</title>
        <authorList>
            <person name="Gilroy R."/>
            <person name="Ravi A."/>
            <person name="Getino M."/>
            <person name="Pursley I."/>
            <person name="Horton D.L."/>
            <person name="Alikhan N.F."/>
            <person name="Baker D."/>
            <person name="Gharbi K."/>
            <person name="Hall N."/>
            <person name="Watson M."/>
            <person name="Adriaenssens E.M."/>
            <person name="Foster-Nyarko E."/>
            <person name="Jarju S."/>
            <person name="Secka A."/>
            <person name="Antonio M."/>
            <person name="Oren A."/>
            <person name="Chaudhuri R.R."/>
            <person name="La Ragione R."/>
            <person name="Hildebrand F."/>
            <person name="Pallen M.J."/>
        </authorList>
    </citation>
    <scope>NUCLEOTIDE SEQUENCE</scope>
    <source>
        <strain evidence="1">B1-3475</strain>
    </source>
</reference>